<evidence type="ECO:0000313" key="11">
    <source>
        <dbReference type="RefSeq" id="XP_051864606.1"/>
    </source>
</evidence>
<keyword evidence="5 8" id="KW-0472">Membrane</keyword>
<evidence type="ECO:0000256" key="6">
    <source>
        <dbReference type="ARBA" id="ARBA00023170"/>
    </source>
</evidence>
<dbReference type="PANTHER" id="PTHR42643:SF30">
    <property type="entry name" value="IONOTROPIC RECEPTOR 40A-RELATED"/>
    <property type="match status" value="1"/>
</dbReference>
<sequence>MGALLGHRCSVLPNQPFSRQIWLFSKDISRRNLKTARKRQIMVLLLAQLSAQSSCNLSRKQTPMMNVSEIYASYLESTLIGVQREEANLYVVRALRHVIQDVFAQLSPTLMIMAATRSSMLDTWFQHVIGVLLSTWSDGTVQMLRANGTQSVHVPGRKYCNLLLVDSYESLLDTRIAEDNAGYDDHEYYFIFLQTRDQYIERERQLILEYCLAHYWLNCNVMVQTAQVEVLVYSYYPYQEQRCQLAEAQLVNRFDGQRMINAPMFPNKLRQLSQCPLTLLLWHMPPYVELSPGRTAGGFEMQLVQHLAQRLNFSLVLHKLHLLRVDQYKLAMANGSINGPIELIMQQRVNMSIGYFRKTARRDQLMTSTPAHYYAPLVAVVESDNFRFGRLAWLTFPFQWPVWQTLLAALLLHWSVYVWHWRRLGLQVVELLLGVAVPRLPRCWLQRLVYAHWLLGSIPLRIIYQSLLFHFMRLQLFETLPSSFEQLLSSNFRAFCTSNTLQMLREMPQVDCHYDSFTGFTTSYDQNVLDALQHNRSIGRRSFAIAGLDVTKAHLRDTGQEENYHILTQYVNVQQVVIYMPKHTYFYSEFTNLIRRLDASGFIDFWRRATFAESVHRNQRRENNEEELQQQEHRRRIHETQLTAIYGVMGSLYAIAALIFCLELLIHRLFNKT</sequence>
<proteinExistence type="predicted"/>
<comment type="subcellular location">
    <subcellularLocation>
        <location evidence="1">Cell membrane</location>
        <topology evidence="1">Multi-pass membrane protein</topology>
    </subcellularLocation>
</comment>
<gene>
    <name evidence="11" type="primary">LOC117578119</name>
</gene>
<dbReference type="PANTHER" id="PTHR42643">
    <property type="entry name" value="IONOTROPIC RECEPTOR 20A-RELATED"/>
    <property type="match status" value="1"/>
</dbReference>
<dbReference type="InterPro" id="IPR056198">
    <property type="entry name" value="LBD_receptor"/>
</dbReference>
<dbReference type="RefSeq" id="XP_051864606.1">
    <property type="nucleotide sequence ID" value="XM_052008646.1"/>
</dbReference>
<dbReference type="SUPFAM" id="SSF53850">
    <property type="entry name" value="Periplasmic binding protein-like II"/>
    <property type="match status" value="1"/>
</dbReference>
<evidence type="ECO:0000259" key="9">
    <source>
        <dbReference type="Pfam" id="PF24061"/>
    </source>
</evidence>
<evidence type="ECO:0000256" key="7">
    <source>
        <dbReference type="ARBA" id="ARBA00023180"/>
    </source>
</evidence>
<dbReference type="AlphaFoldDB" id="A0A9C6TB57"/>
<dbReference type="Pfam" id="PF24061">
    <property type="entry name" value="LBD_receptor"/>
    <property type="match status" value="1"/>
</dbReference>
<evidence type="ECO:0000256" key="3">
    <source>
        <dbReference type="ARBA" id="ARBA00022692"/>
    </source>
</evidence>
<name>A0A9C6TB57_DROAB</name>
<accession>A0A9C6TB57</accession>
<evidence type="ECO:0000313" key="10">
    <source>
        <dbReference type="Proteomes" id="UP000515160"/>
    </source>
</evidence>
<evidence type="ECO:0000256" key="4">
    <source>
        <dbReference type="ARBA" id="ARBA00022989"/>
    </source>
</evidence>
<evidence type="ECO:0000256" key="5">
    <source>
        <dbReference type="ARBA" id="ARBA00023136"/>
    </source>
</evidence>
<organism evidence="10 11">
    <name type="scientific">Drosophila albomicans</name>
    <name type="common">Fruit fly</name>
    <dbReference type="NCBI Taxonomy" id="7291"/>
    <lineage>
        <taxon>Eukaryota</taxon>
        <taxon>Metazoa</taxon>
        <taxon>Ecdysozoa</taxon>
        <taxon>Arthropoda</taxon>
        <taxon>Hexapoda</taxon>
        <taxon>Insecta</taxon>
        <taxon>Pterygota</taxon>
        <taxon>Neoptera</taxon>
        <taxon>Endopterygota</taxon>
        <taxon>Diptera</taxon>
        <taxon>Brachycera</taxon>
        <taxon>Muscomorpha</taxon>
        <taxon>Ephydroidea</taxon>
        <taxon>Drosophilidae</taxon>
        <taxon>Drosophila</taxon>
    </lineage>
</organism>
<dbReference type="CTD" id="7354418"/>
<protein>
    <submittedName>
        <fullName evidence="11">Uncharacterized protein LOC117578119 isoform X1</fullName>
    </submittedName>
</protein>
<keyword evidence="6" id="KW-0675">Receptor</keyword>
<keyword evidence="2" id="KW-1003">Cell membrane</keyword>
<keyword evidence="4 8" id="KW-1133">Transmembrane helix</keyword>
<feature type="domain" description="Putative ionotropic receptor ligand binding" evidence="9">
    <location>
        <begin position="82"/>
        <end position="271"/>
    </location>
</feature>
<dbReference type="GeneID" id="117578119"/>
<dbReference type="OrthoDB" id="8050636at2759"/>
<dbReference type="Proteomes" id="UP000515160">
    <property type="component" value="Chromosome X"/>
</dbReference>
<keyword evidence="10" id="KW-1185">Reference proteome</keyword>
<dbReference type="Gene3D" id="3.40.190.10">
    <property type="entry name" value="Periplasmic binding protein-like II"/>
    <property type="match status" value="1"/>
</dbReference>
<evidence type="ECO:0000256" key="1">
    <source>
        <dbReference type="ARBA" id="ARBA00004651"/>
    </source>
</evidence>
<dbReference type="GO" id="GO:0005886">
    <property type="term" value="C:plasma membrane"/>
    <property type="evidence" value="ECO:0007669"/>
    <property type="project" value="UniProtKB-SubCell"/>
</dbReference>
<feature type="transmembrane region" description="Helical" evidence="8">
    <location>
        <begin position="644"/>
        <end position="666"/>
    </location>
</feature>
<dbReference type="InterPro" id="IPR052192">
    <property type="entry name" value="Insect_Ionotropic_Sensory_Rcpt"/>
</dbReference>
<keyword evidence="3 8" id="KW-0812">Transmembrane</keyword>
<evidence type="ECO:0000256" key="2">
    <source>
        <dbReference type="ARBA" id="ARBA00022475"/>
    </source>
</evidence>
<keyword evidence="7" id="KW-0325">Glycoprotein</keyword>
<evidence type="ECO:0000256" key="8">
    <source>
        <dbReference type="SAM" id="Phobius"/>
    </source>
</evidence>
<reference evidence="11" key="1">
    <citation type="submission" date="2025-08" db="UniProtKB">
        <authorList>
            <consortium name="RefSeq"/>
        </authorList>
    </citation>
    <scope>IDENTIFICATION</scope>
    <source>
        <strain evidence="11">15112-1751.03</strain>
        <tissue evidence="11">Whole Adult</tissue>
    </source>
</reference>